<dbReference type="CDD" id="cd04647">
    <property type="entry name" value="LbH_MAT_like"/>
    <property type="match status" value="1"/>
</dbReference>
<keyword evidence="3" id="KW-0677">Repeat</keyword>
<evidence type="ECO:0000256" key="2">
    <source>
        <dbReference type="ARBA" id="ARBA00022679"/>
    </source>
</evidence>
<dbReference type="InterPro" id="IPR051159">
    <property type="entry name" value="Hexapeptide_acetyltransf"/>
</dbReference>
<dbReference type="EMBL" id="QVFU01000019">
    <property type="protein sequence ID" value="RFS45137.1"/>
    <property type="molecule type" value="Genomic_DNA"/>
</dbReference>
<dbReference type="GO" id="GO:0008374">
    <property type="term" value="F:O-acyltransferase activity"/>
    <property type="evidence" value="ECO:0007669"/>
    <property type="project" value="TreeGrafter"/>
</dbReference>
<dbReference type="PANTHER" id="PTHR23416:SF23">
    <property type="entry name" value="ACETYLTRANSFERASE C18B11.09C-RELATED"/>
    <property type="match status" value="1"/>
</dbReference>
<dbReference type="InterPro" id="IPR018357">
    <property type="entry name" value="Hexapep_transf_CS"/>
</dbReference>
<dbReference type="AlphaFoldDB" id="A0A372FWG8"/>
<reference evidence="4 5" key="1">
    <citation type="submission" date="2018-08" db="EMBL/GenBank/DDBJ databases">
        <title>Verrucosispora craniellae sp. nov., isolated from a marine sponge in the South China Sea.</title>
        <authorList>
            <person name="Li L."/>
            <person name="Lin H.W."/>
        </authorList>
    </citation>
    <scope>NUCLEOTIDE SEQUENCE [LARGE SCALE GENOMIC DNA]</scope>
    <source>
        <strain evidence="4 5">LHW63014</strain>
    </source>
</reference>
<dbReference type="RefSeq" id="WP_117229194.1">
    <property type="nucleotide sequence ID" value="NZ_CP061725.1"/>
</dbReference>
<organism evidence="4 5">
    <name type="scientific">Micromonospora craniellae</name>
    <dbReference type="NCBI Taxonomy" id="2294034"/>
    <lineage>
        <taxon>Bacteria</taxon>
        <taxon>Bacillati</taxon>
        <taxon>Actinomycetota</taxon>
        <taxon>Actinomycetes</taxon>
        <taxon>Micromonosporales</taxon>
        <taxon>Micromonosporaceae</taxon>
        <taxon>Micromonospora</taxon>
    </lineage>
</organism>
<sequence length="180" mass="20000">MSGIRRGVVVRMVFVIKRRWYSLRYPRLTLGRDVEIRGRIRLRRGVRVTIGDRTRLNKLVRFAGPGEVRVGADCLLNATWVGTWTSVTIGNRCLLSDCELLDNDFHNLPPAQRHDPPTSATLAPITVEDNVWIGAHALVMKGVRIGRDSVVGAATVVRTDVPPGVVVIGNPQQTVKKFND</sequence>
<name>A0A372FWG8_9ACTN</name>
<dbReference type="InterPro" id="IPR011004">
    <property type="entry name" value="Trimer_LpxA-like_sf"/>
</dbReference>
<keyword evidence="4" id="KW-0012">Acyltransferase</keyword>
<dbReference type="Gene3D" id="2.160.10.10">
    <property type="entry name" value="Hexapeptide repeat proteins"/>
    <property type="match status" value="1"/>
</dbReference>
<comment type="caution">
    <text evidence="4">The sequence shown here is derived from an EMBL/GenBank/DDBJ whole genome shotgun (WGS) entry which is preliminary data.</text>
</comment>
<accession>A0A372FWG8</accession>
<dbReference type="GO" id="GO:0005829">
    <property type="term" value="C:cytosol"/>
    <property type="evidence" value="ECO:0007669"/>
    <property type="project" value="TreeGrafter"/>
</dbReference>
<proteinExistence type="inferred from homology"/>
<evidence type="ECO:0000313" key="5">
    <source>
        <dbReference type="Proteomes" id="UP000262621"/>
    </source>
</evidence>
<evidence type="ECO:0000256" key="3">
    <source>
        <dbReference type="ARBA" id="ARBA00022737"/>
    </source>
</evidence>
<evidence type="ECO:0000313" key="4">
    <source>
        <dbReference type="EMBL" id="RFS45137.1"/>
    </source>
</evidence>
<gene>
    <name evidence="4" type="ORF">D0Q02_18185</name>
</gene>
<dbReference type="InterPro" id="IPR001451">
    <property type="entry name" value="Hexapep"/>
</dbReference>
<keyword evidence="2 4" id="KW-0808">Transferase</keyword>
<dbReference type="SUPFAM" id="SSF51161">
    <property type="entry name" value="Trimeric LpxA-like enzymes"/>
    <property type="match status" value="1"/>
</dbReference>
<evidence type="ECO:0000256" key="1">
    <source>
        <dbReference type="ARBA" id="ARBA00007274"/>
    </source>
</evidence>
<dbReference type="PANTHER" id="PTHR23416">
    <property type="entry name" value="SIALIC ACID SYNTHASE-RELATED"/>
    <property type="match status" value="1"/>
</dbReference>
<dbReference type="Proteomes" id="UP000262621">
    <property type="component" value="Unassembled WGS sequence"/>
</dbReference>
<keyword evidence="5" id="KW-1185">Reference proteome</keyword>
<comment type="similarity">
    <text evidence="1">Belongs to the transferase hexapeptide repeat family.</text>
</comment>
<dbReference type="OrthoDB" id="2643438at2"/>
<dbReference type="Pfam" id="PF00132">
    <property type="entry name" value="Hexapep"/>
    <property type="match status" value="1"/>
</dbReference>
<protein>
    <submittedName>
        <fullName evidence="4">Acyltransferase</fullName>
    </submittedName>
</protein>
<dbReference type="PROSITE" id="PS00101">
    <property type="entry name" value="HEXAPEP_TRANSFERASES"/>
    <property type="match status" value="1"/>
</dbReference>